<protein>
    <submittedName>
        <fullName evidence="3">Protein of uncharacterized function (DUF2510)</fullName>
    </submittedName>
</protein>
<evidence type="ECO:0000259" key="2">
    <source>
        <dbReference type="Pfam" id="PF10708"/>
    </source>
</evidence>
<feature type="transmembrane region" description="Helical" evidence="1">
    <location>
        <begin position="45"/>
        <end position="63"/>
    </location>
</feature>
<dbReference type="AlphaFoldDB" id="A0A378SDW6"/>
<proteinExistence type="predicted"/>
<evidence type="ECO:0000256" key="1">
    <source>
        <dbReference type="SAM" id="Phobius"/>
    </source>
</evidence>
<feature type="domain" description="DUF2510" evidence="2">
    <location>
        <begin position="9"/>
        <end position="32"/>
    </location>
</feature>
<reference evidence="3 4" key="1">
    <citation type="submission" date="2018-06" db="EMBL/GenBank/DDBJ databases">
        <authorList>
            <consortium name="Pathogen Informatics"/>
            <person name="Doyle S."/>
        </authorList>
    </citation>
    <scope>NUCLEOTIDE SEQUENCE [LARGE SCALE GENOMIC DNA]</scope>
    <source>
        <strain evidence="3 4">NCTC10742</strain>
    </source>
</reference>
<evidence type="ECO:0000313" key="3">
    <source>
        <dbReference type="EMBL" id="STZ40943.1"/>
    </source>
</evidence>
<dbReference type="InterPro" id="IPR018929">
    <property type="entry name" value="DUF2510"/>
</dbReference>
<dbReference type="EMBL" id="UGQM01000001">
    <property type="protein sequence ID" value="STZ40943.1"/>
    <property type="molecule type" value="Genomic_DNA"/>
</dbReference>
<keyword evidence="1" id="KW-0812">Transmembrane</keyword>
<feature type="transmembrane region" description="Helical" evidence="1">
    <location>
        <begin position="98"/>
        <end position="116"/>
    </location>
</feature>
<accession>A0A378SDW6</accession>
<dbReference type="Pfam" id="PF10708">
    <property type="entry name" value="DUF2510"/>
    <property type="match status" value="1"/>
</dbReference>
<name>A0A378SDW6_9MYCO</name>
<gene>
    <name evidence="3" type="ORF">NCTC10742_00143</name>
</gene>
<feature type="transmembrane region" description="Helical" evidence="1">
    <location>
        <begin position="75"/>
        <end position="92"/>
    </location>
</feature>
<dbReference type="RefSeq" id="WP_011891606.1">
    <property type="nucleotide sequence ID" value="NZ_UGQM01000001.1"/>
</dbReference>
<keyword evidence="1" id="KW-1133">Transmembrane helix</keyword>
<keyword evidence="1" id="KW-0472">Membrane</keyword>
<dbReference type="Proteomes" id="UP000254291">
    <property type="component" value="Unassembled WGS sequence"/>
</dbReference>
<evidence type="ECO:0000313" key="4">
    <source>
        <dbReference type="Proteomes" id="UP000254291"/>
    </source>
</evidence>
<sequence>MSQSPSPAPGWYPDPLNPGKQIYWDGASWGEPVGVPDNSSNAKKTGVAIGVCVLAVVGLVMSMQSVSLMTGSGPVWTGVAVVGVATAIAFFMGAATWVRVLACVLLALSLVNGFYIESQMSEKRDELTRVFDN</sequence>
<organism evidence="3 4">
    <name type="scientific">Mycolicibacterium gilvum</name>
    <dbReference type="NCBI Taxonomy" id="1804"/>
    <lineage>
        <taxon>Bacteria</taxon>
        <taxon>Bacillati</taxon>
        <taxon>Actinomycetota</taxon>
        <taxon>Actinomycetes</taxon>
        <taxon>Mycobacteriales</taxon>
        <taxon>Mycobacteriaceae</taxon>
        <taxon>Mycolicibacterium</taxon>
    </lineage>
</organism>